<gene>
    <name evidence="5" type="ORF">S12H4_15171</name>
</gene>
<dbReference type="AlphaFoldDB" id="X1RZR2"/>
<keyword evidence="3" id="KW-1133">Transmembrane helix</keyword>
<dbReference type="PANTHER" id="PTHR10806">
    <property type="entry name" value="SIGNAL PEPTIDASE COMPLEX CATALYTIC SUBUNIT SEC11"/>
    <property type="match status" value="1"/>
</dbReference>
<dbReference type="NCBIfam" id="TIGR02228">
    <property type="entry name" value="sigpep_I_arch"/>
    <property type="match status" value="1"/>
</dbReference>
<dbReference type="InterPro" id="IPR019533">
    <property type="entry name" value="Peptidase_S26"/>
</dbReference>
<evidence type="ECO:0000256" key="3">
    <source>
        <dbReference type="ARBA" id="ARBA00022989"/>
    </source>
</evidence>
<dbReference type="GO" id="GO:0016020">
    <property type="term" value="C:membrane"/>
    <property type="evidence" value="ECO:0007669"/>
    <property type="project" value="UniProtKB-SubCell"/>
</dbReference>
<comment type="subcellular location">
    <subcellularLocation>
        <location evidence="1">Membrane</location>
    </subcellularLocation>
</comment>
<dbReference type="InterPro" id="IPR036286">
    <property type="entry name" value="LexA/Signal_pep-like_sf"/>
</dbReference>
<evidence type="ECO:0000313" key="5">
    <source>
        <dbReference type="EMBL" id="GAI86272.1"/>
    </source>
</evidence>
<evidence type="ECO:0000256" key="4">
    <source>
        <dbReference type="ARBA" id="ARBA00023136"/>
    </source>
</evidence>
<dbReference type="PRINTS" id="PR00728">
    <property type="entry name" value="SIGNALPTASE"/>
</dbReference>
<dbReference type="EMBL" id="BARW01007271">
    <property type="protein sequence ID" value="GAI86272.1"/>
    <property type="molecule type" value="Genomic_DNA"/>
</dbReference>
<name>X1RZR2_9ZZZZ</name>
<dbReference type="SUPFAM" id="SSF51306">
    <property type="entry name" value="LexA/Signal peptidase"/>
    <property type="match status" value="1"/>
</dbReference>
<protein>
    <submittedName>
        <fullName evidence="5">Uncharacterized protein</fullName>
    </submittedName>
</protein>
<sequence length="142" mass="15860">MNKKIKNLIGWIVYLAVLIGLVWGTPKALAYLLDTDYPMASITSGSMWPALKKGDMVLIKGVHSKEDIQIDDVVVYENPKGFTIHRVIKLREDTLVTKGDANNTPDTPIKYEAVIGKALTIKNKMIKIPFLGKIGLIIQRKK</sequence>
<organism evidence="5">
    <name type="scientific">marine sediment metagenome</name>
    <dbReference type="NCBI Taxonomy" id="412755"/>
    <lineage>
        <taxon>unclassified sequences</taxon>
        <taxon>metagenomes</taxon>
        <taxon>ecological metagenomes</taxon>
    </lineage>
</organism>
<dbReference type="Gene3D" id="2.10.109.10">
    <property type="entry name" value="Umud Fragment, subunit A"/>
    <property type="match status" value="1"/>
</dbReference>
<keyword evidence="4" id="KW-0472">Membrane</keyword>
<dbReference type="CDD" id="cd06530">
    <property type="entry name" value="S26_SPase_I"/>
    <property type="match status" value="1"/>
</dbReference>
<dbReference type="PANTHER" id="PTHR10806:SF6">
    <property type="entry name" value="SIGNAL PEPTIDASE COMPLEX CATALYTIC SUBUNIT SEC11"/>
    <property type="match status" value="1"/>
</dbReference>
<keyword evidence="2" id="KW-0812">Transmembrane</keyword>
<reference evidence="5" key="1">
    <citation type="journal article" date="2014" name="Front. Microbiol.">
        <title>High frequency of phylogenetically diverse reductive dehalogenase-homologous genes in deep subseafloor sedimentary metagenomes.</title>
        <authorList>
            <person name="Kawai M."/>
            <person name="Futagami T."/>
            <person name="Toyoda A."/>
            <person name="Takaki Y."/>
            <person name="Nishi S."/>
            <person name="Hori S."/>
            <person name="Arai W."/>
            <person name="Tsubouchi T."/>
            <person name="Morono Y."/>
            <person name="Uchiyama I."/>
            <person name="Ito T."/>
            <person name="Fujiyama A."/>
            <person name="Inagaki F."/>
            <person name="Takami H."/>
        </authorList>
    </citation>
    <scope>NUCLEOTIDE SEQUENCE</scope>
    <source>
        <strain evidence="5">Expedition CK06-06</strain>
    </source>
</reference>
<evidence type="ECO:0000256" key="1">
    <source>
        <dbReference type="ARBA" id="ARBA00004370"/>
    </source>
</evidence>
<dbReference type="InterPro" id="IPR001733">
    <property type="entry name" value="Peptidase_S26B"/>
</dbReference>
<proteinExistence type="predicted"/>
<comment type="caution">
    <text evidence="5">The sequence shown here is derived from an EMBL/GenBank/DDBJ whole genome shotgun (WGS) entry which is preliminary data.</text>
</comment>
<accession>X1RZR2</accession>
<dbReference type="GO" id="GO:0004252">
    <property type="term" value="F:serine-type endopeptidase activity"/>
    <property type="evidence" value="ECO:0007669"/>
    <property type="project" value="InterPro"/>
</dbReference>
<evidence type="ECO:0000256" key="2">
    <source>
        <dbReference type="ARBA" id="ARBA00022692"/>
    </source>
</evidence>
<dbReference type="GO" id="GO:0006465">
    <property type="term" value="P:signal peptide processing"/>
    <property type="evidence" value="ECO:0007669"/>
    <property type="project" value="InterPro"/>
</dbReference>